<dbReference type="EMBL" id="BAAAOS010000048">
    <property type="protein sequence ID" value="GAA1597768.1"/>
    <property type="molecule type" value="Genomic_DNA"/>
</dbReference>
<accession>A0ABN2E907</accession>
<evidence type="ECO:0000313" key="1">
    <source>
        <dbReference type="EMBL" id="GAA1597768.1"/>
    </source>
</evidence>
<proteinExistence type="predicted"/>
<name>A0ABN2E907_9ACTN</name>
<evidence type="ECO:0000313" key="2">
    <source>
        <dbReference type="Proteomes" id="UP001500393"/>
    </source>
</evidence>
<gene>
    <name evidence="1" type="ORF">GCM10009789_59640</name>
</gene>
<dbReference type="InterPro" id="IPR016024">
    <property type="entry name" value="ARM-type_fold"/>
</dbReference>
<dbReference type="RefSeq" id="WP_344219739.1">
    <property type="nucleotide sequence ID" value="NZ_BAAAOS010000048.1"/>
</dbReference>
<keyword evidence="2" id="KW-1185">Reference proteome</keyword>
<comment type="caution">
    <text evidence="1">The sequence shown here is derived from an EMBL/GenBank/DDBJ whole genome shotgun (WGS) entry which is preliminary data.</text>
</comment>
<dbReference type="Proteomes" id="UP001500393">
    <property type="component" value="Unassembled WGS sequence"/>
</dbReference>
<dbReference type="SUPFAM" id="SSF48371">
    <property type="entry name" value="ARM repeat"/>
    <property type="match status" value="1"/>
</dbReference>
<organism evidence="1 2">
    <name type="scientific">Kribbella sancticallisti</name>
    <dbReference type="NCBI Taxonomy" id="460087"/>
    <lineage>
        <taxon>Bacteria</taxon>
        <taxon>Bacillati</taxon>
        <taxon>Actinomycetota</taxon>
        <taxon>Actinomycetes</taxon>
        <taxon>Propionibacteriales</taxon>
        <taxon>Kribbellaceae</taxon>
        <taxon>Kribbella</taxon>
    </lineage>
</organism>
<reference evidence="1 2" key="1">
    <citation type="journal article" date="2019" name="Int. J. Syst. Evol. Microbiol.">
        <title>The Global Catalogue of Microorganisms (GCM) 10K type strain sequencing project: providing services to taxonomists for standard genome sequencing and annotation.</title>
        <authorList>
            <consortium name="The Broad Institute Genomics Platform"/>
            <consortium name="The Broad Institute Genome Sequencing Center for Infectious Disease"/>
            <person name="Wu L."/>
            <person name="Ma J."/>
        </authorList>
    </citation>
    <scope>NUCLEOTIDE SEQUENCE [LARGE SCALE GENOMIC DNA]</scope>
    <source>
        <strain evidence="1 2">JCM 14969</strain>
    </source>
</reference>
<protein>
    <recommendedName>
        <fullName evidence="3">HEAT repeat-containing protein</fullName>
    </recommendedName>
</protein>
<evidence type="ECO:0008006" key="3">
    <source>
        <dbReference type="Google" id="ProtNLM"/>
    </source>
</evidence>
<sequence>MQATDLLSALDRLPYGERVRLIAQEARRLRGTPELAELVAELDRGDTYERLLGLQLAQFAEAVEHITNLLADPDPVVQWRALTAAGRGVPVPDVALATLYSDAPAALRTRLLSVIRRTGRQDLAARLIDEQRERWGDRAAAGMLSSADAATVERLLPELAYSLTSGEWTRLAGRHPETVLDFASRTLPMGVDRSEWWQGVGYGVIEVLDRFPDRVLELIRAALPQHELPWAVVAVAGRLADLDPRGLLTILLAPDRASTIHRALTPALRRRLYRFADEDLVALGHALWPNIEGLLSDLPPSRRATVFEAVTATVDLSQAILSDRLLEVLPRAVRHEQARRMLTLPNVSENVHRWWQITAYLPYDEAFSLLEPEIGRSEAGDRAAVYRAVVTAAGHARRPASIEQALTWATRVRNDQDPVRQAVLGAVAGLPPSLLTDQHVGALQILLTDALEARDASWGSRSALNQLAETAVRQGALGNHSALLEWGLRAHARLTENRGTVGLYGLVDGLPRGRETGVYEALRAYVESAAKRREFDLAFAIAHAFGRRGWTNEHLHGVLEKAVWSNQEYTVDQAARLWLAPPATRAERTGRIIDREVGMARWDSVWQAVTEVRTDLLDRVLAKPDRIHRFNRNHPAWQVSSVALRRWLPRQHTRYAVLVAAAAHDDRMPEWARSTAVSTLGRIPGIGRAAVEPFLTSSQVLLQEAALGALAWTDQPELVLPVLLSHGGDDRARVALYAATRAARFARPSVLAETFRAVLVGEGMKVTSRKEAARILGELRAPGASEVLAEAWGGAHRDVRAAITSAASQHLLHEPASWALLQEAVHDSAATATVLVQRSPYGMASQYRSRYADLLIAITNRAEPEVVRIALLSMSRWARYNPAATPVCAAFITDLSVRNQSWSDATTALVAITATDPAAGMDELVAVVRLLVRLESNPNVPNATADRDHPARQRLTAVVTRLCAAFSGKGSEARLSLRPVADELSAPEFLLLRLRLLTYALQWRQPLEELTALADLLDNRPLAVSFAVEQLSTRLSASEAHWSPENLLGPATQLASSGRPADALIALSLTEAASRRANWSSDWRTLLATVRTHPDADVRQAALDVVTASEG</sequence>